<evidence type="ECO:0000313" key="3">
    <source>
        <dbReference type="EMBL" id="EUC44784.1"/>
    </source>
</evidence>
<dbReference type="eggNOG" id="ENOG502SSTG">
    <property type="taxonomic scope" value="Eukaryota"/>
</dbReference>
<dbReference type="HOGENOM" id="CLU_352322_0_0_1"/>
<reference evidence="3 4" key="1">
    <citation type="journal article" date="2013" name="PLoS Genet.">
        <title>Comparative genome structure, secondary metabolite, and effector coding capacity across Cochliobolus pathogens.</title>
        <authorList>
            <person name="Condon B.J."/>
            <person name="Leng Y."/>
            <person name="Wu D."/>
            <person name="Bushley K.E."/>
            <person name="Ohm R.A."/>
            <person name="Otillar R."/>
            <person name="Martin J."/>
            <person name="Schackwitz W."/>
            <person name="Grimwood J."/>
            <person name="MohdZainudin N."/>
            <person name="Xue C."/>
            <person name="Wang R."/>
            <person name="Manning V.A."/>
            <person name="Dhillon B."/>
            <person name="Tu Z.J."/>
            <person name="Steffenson B.J."/>
            <person name="Salamov A."/>
            <person name="Sun H."/>
            <person name="Lowry S."/>
            <person name="LaButti K."/>
            <person name="Han J."/>
            <person name="Copeland A."/>
            <person name="Lindquist E."/>
            <person name="Barry K."/>
            <person name="Schmutz J."/>
            <person name="Baker S.E."/>
            <person name="Ciuffetti L.M."/>
            <person name="Grigoriev I.V."/>
            <person name="Zhong S."/>
            <person name="Turgeon B.G."/>
        </authorList>
    </citation>
    <scope>NUCLEOTIDE SEQUENCE [LARGE SCALE GENOMIC DNA]</scope>
    <source>
        <strain evidence="3 4">ATCC 44560</strain>
    </source>
</reference>
<name>W6ZBF9_COCMI</name>
<dbReference type="Gene3D" id="1.20.120.1020">
    <property type="entry name" value="Prion-inhibition and propagation, HeLo domain"/>
    <property type="match status" value="1"/>
</dbReference>
<feature type="region of interest" description="Disordered" evidence="1">
    <location>
        <begin position="719"/>
        <end position="774"/>
    </location>
</feature>
<keyword evidence="4" id="KW-1185">Reference proteome</keyword>
<proteinExistence type="predicted"/>
<dbReference type="EMBL" id="KI963997">
    <property type="protein sequence ID" value="EUC44784.1"/>
    <property type="molecule type" value="Genomic_DNA"/>
</dbReference>
<dbReference type="GeneID" id="19123239"/>
<dbReference type="Pfam" id="PF17111">
    <property type="entry name" value="PigL_N"/>
    <property type="match status" value="1"/>
</dbReference>
<evidence type="ECO:0000256" key="1">
    <source>
        <dbReference type="SAM" id="MobiDB-lite"/>
    </source>
</evidence>
<evidence type="ECO:0000259" key="2">
    <source>
        <dbReference type="Pfam" id="PF17111"/>
    </source>
</evidence>
<protein>
    <recommendedName>
        <fullName evidence="2">Azaphilone pigments biosynthesis cluster protein L N-terminal domain-containing protein</fullName>
    </recommendedName>
</protein>
<dbReference type="InterPro" id="IPR031348">
    <property type="entry name" value="PigL_N"/>
</dbReference>
<dbReference type="KEGG" id="bor:COCMIDRAFT_37401"/>
<sequence>MADPFSVAGTAVGIISLGLQTCQILYNYCSEFKSFPRDVENIRRQIRGLEGILEGLHEVKEQLEIDNHTPSSQLHMALKECEEMLHELTRMVEKRNPASKLDGVQTQLRAMKGRILWPYRKEDLKEVQSSLTRFQENLALALQCAGLDGTLRRLRDLHSEFIVQQQQAVRVEQTLNQHTEALQMIRRDVASQGPDLSKIYNEIMILRAHLLEDGANSDSSSRKLTLTSSSTVYAFPHEGAHERTSQLSKQSGFIQTRKSNSYHCHSKRKRKVESGRWYKVLTDEVYDHHKDCPRFAHGDYTRSVAVQLSIYKNLLKFCVQIGWQYSRKGGWNSLAPVLRYRAVVPSDSPVFRILGSAIKSIVYRNTSRPIRRNMATSFVTVAPELQQEFRKGACPTDLDTNGNGILYKFMSTVPEIIDLCFDAGVPFDDQNAEGSTPVEYWLSKPLEYVYYVKEWKLLYGHVLFCLAQRAEGWSFSRLAQYKSKIPSYQIVFDNMSALLQLESFSNTFTDDFQHEVILRRSELDFATRLKAPGVDTWVSLFARFDSVYALASWPGGLSTMLSNPNVNLSQNLLKKLLYAAIVMKNIKSIEVLLNYEVPITRRTWNDITRQFFEFEGHDRQTNLSLTKIYHRIASHLYQDDNTGSDDQIKVEEIHDLERDDIELLEKVVVELEEKWAGYKKPFVTFMNRVWRPRMRKMRRERQADKATYEAELVRMGITLEEPYEKTDEETDSDSESDASWSDDYEDADSEGWYTTDEDVDEVEDCGEDHGEESD</sequence>
<feature type="domain" description="Azaphilone pigments biosynthesis cluster protein L N-terminal" evidence="2">
    <location>
        <begin position="2"/>
        <end position="190"/>
    </location>
</feature>
<dbReference type="AlphaFoldDB" id="W6ZBF9"/>
<organism evidence="3 4">
    <name type="scientific">Bipolaris oryzae ATCC 44560</name>
    <dbReference type="NCBI Taxonomy" id="930090"/>
    <lineage>
        <taxon>Eukaryota</taxon>
        <taxon>Fungi</taxon>
        <taxon>Dikarya</taxon>
        <taxon>Ascomycota</taxon>
        <taxon>Pezizomycotina</taxon>
        <taxon>Dothideomycetes</taxon>
        <taxon>Pleosporomycetidae</taxon>
        <taxon>Pleosporales</taxon>
        <taxon>Pleosporineae</taxon>
        <taxon>Pleosporaceae</taxon>
        <taxon>Bipolaris</taxon>
    </lineage>
</organism>
<dbReference type="RefSeq" id="XP_007688677.1">
    <property type="nucleotide sequence ID" value="XM_007690487.1"/>
</dbReference>
<feature type="compositionally biased region" description="Acidic residues" evidence="1">
    <location>
        <begin position="726"/>
        <end position="774"/>
    </location>
</feature>
<evidence type="ECO:0000313" key="4">
    <source>
        <dbReference type="Proteomes" id="UP000054032"/>
    </source>
</evidence>
<accession>W6ZBF9</accession>
<dbReference type="InterPro" id="IPR038305">
    <property type="entry name" value="HeLo_sf"/>
</dbReference>
<dbReference type="OrthoDB" id="1577640at2759"/>
<gene>
    <name evidence="3" type="ORF">COCMIDRAFT_37401</name>
</gene>
<dbReference type="Proteomes" id="UP000054032">
    <property type="component" value="Unassembled WGS sequence"/>
</dbReference>